<gene>
    <name evidence="2" type="ORF">Micbo1qcDRAFT_203907</name>
</gene>
<keyword evidence="3" id="KW-1185">Reference proteome</keyword>
<dbReference type="EMBL" id="KQ964249">
    <property type="protein sequence ID" value="KXJ91861.1"/>
    <property type="molecule type" value="Genomic_DNA"/>
</dbReference>
<organism evidence="2 3">
    <name type="scientific">Microdochium bolleyi</name>
    <dbReference type="NCBI Taxonomy" id="196109"/>
    <lineage>
        <taxon>Eukaryota</taxon>
        <taxon>Fungi</taxon>
        <taxon>Dikarya</taxon>
        <taxon>Ascomycota</taxon>
        <taxon>Pezizomycotina</taxon>
        <taxon>Sordariomycetes</taxon>
        <taxon>Xylariomycetidae</taxon>
        <taxon>Xylariales</taxon>
        <taxon>Microdochiaceae</taxon>
        <taxon>Microdochium</taxon>
    </lineage>
</organism>
<dbReference type="STRING" id="196109.A0A136J3T1"/>
<feature type="compositionally biased region" description="Polar residues" evidence="1">
    <location>
        <begin position="119"/>
        <end position="140"/>
    </location>
</feature>
<dbReference type="GO" id="GO:0000981">
    <property type="term" value="F:DNA-binding transcription factor activity, RNA polymerase II-specific"/>
    <property type="evidence" value="ECO:0007669"/>
    <property type="project" value="TreeGrafter"/>
</dbReference>
<dbReference type="PANTHER" id="PTHR47657:SF11">
    <property type="entry name" value="FINGER DOMAIN PROTEIN, PUTATIVE (AFU_ORTHOLOGUE AFUA_1G01650)-RELATED"/>
    <property type="match status" value="1"/>
</dbReference>
<dbReference type="PANTHER" id="PTHR47657">
    <property type="entry name" value="STEROL REGULATORY ELEMENT-BINDING PROTEIN ECM22"/>
    <property type="match status" value="1"/>
</dbReference>
<dbReference type="InterPro" id="IPR052400">
    <property type="entry name" value="Zn2-C6_fungal_TF"/>
</dbReference>
<protein>
    <submittedName>
        <fullName evidence="2">Uncharacterized protein</fullName>
    </submittedName>
</protein>
<dbReference type="InParanoid" id="A0A136J3T1"/>
<dbReference type="OrthoDB" id="3031538at2759"/>
<feature type="region of interest" description="Disordered" evidence="1">
    <location>
        <begin position="117"/>
        <end position="144"/>
    </location>
</feature>
<feature type="region of interest" description="Disordered" evidence="1">
    <location>
        <begin position="84"/>
        <end position="105"/>
    </location>
</feature>
<evidence type="ECO:0000313" key="3">
    <source>
        <dbReference type="Proteomes" id="UP000070501"/>
    </source>
</evidence>
<evidence type="ECO:0000313" key="2">
    <source>
        <dbReference type="EMBL" id="KXJ91861.1"/>
    </source>
</evidence>
<proteinExistence type="predicted"/>
<name>A0A136J3T1_9PEZI</name>
<reference evidence="3" key="1">
    <citation type="submission" date="2016-02" db="EMBL/GenBank/DDBJ databases">
        <title>Draft genome sequence of Microdochium bolleyi, a fungal endophyte of beachgrass.</title>
        <authorList>
            <consortium name="DOE Joint Genome Institute"/>
            <person name="David A.S."/>
            <person name="May G."/>
            <person name="Haridas S."/>
            <person name="Lim J."/>
            <person name="Wang M."/>
            <person name="Labutti K."/>
            <person name="Lipzen A."/>
            <person name="Barry K."/>
            <person name="Grigoriev I.V."/>
        </authorList>
    </citation>
    <scope>NUCLEOTIDE SEQUENCE [LARGE SCALE GENOMIC DNA]</scope>
    <source>
        <strain evidence="3">J235TASD1</strain>
    </source>
</reference>
<accession>A0A136J3T1</accession>
<dbReference type="Proteomes" id="UP000070501">
    <property type="component" value="Unassembled WGS sequence"/>
</dbReference>
<dbReference type="AlphaFoldDB" id="A0A136J3T1"/>
<evidence type="ECO:0000256" key="1">
    <source>
        <dbReference type="SAM" id="MobiDB-lite"/>
    </source>
</evidence>
<sequence length="338" mass="37276">MHASIAVALAYDRHLNPNPSRRRSELLAEECFHGSRSIALFNEVLQHPIKAQHKDAVWGTAAFLAILAFSAPAGTWLTSEESWPLKTSTPSSSSPSSSLSPSSAASWSSDISRVFPTPSADQSYQPPDVSHQSASRNSPGTEPDDLQWLLVKEGKMSLWAITDPLREDSIFHVMMPVYATMFSPLPKSGIQGIHPALAALYELDSDSNNDGSPYFLPLHALSRLLNLRSENSTNGNSGSGQISIGHTEPFMNLIQGAFRALLVAREPRALLLLYLWYRRAGKVVWWIDLRARVEGPAICEYLRRCCGHGPSRRVLDFLPGGCFADERSLRASFWTSES</sequence>